<keyword evidence="2" id="KW-1185">Reference proteome</keyword>
<protein>
    <submittedName>
        <fullName evidence="1">Uncharacterized protein</fullName>
    </submittedName>
</protein>
<organism evidence="1 2">
    <name type="scientific">Fluctibacter corallii</name>
    <dbReference type="NCBI Taxonomy" id="2984329"/>
    <lineage>
        <taxon>Bacteria</taxon>
        <taxon>Pseudomonadati</taxon>
        <taxon>Pseudomonadota</taxon>
        <taxon>Gammaproteobacteria</taxon>
        <taxon>Alteromonadales</taxon>
        <taxon>Alteromonadaceae</taxon>
        <taxon>Fluctibacter</taxon>
    </lineage>
</organism>
<reference evidence="1 2" key="1">
    <citation type="submission" date="2022-10" db="EMBL/GenBank/DDBJ databases">
        <title>Aestuariibacter sp. AA17 isolated from Montipora capitata coral fragment.</title>
        <authorList>
            <person name="Emsley S.A."/>
            <person name="Pfannmuller K.M."/>
            <person name="Loughran R.M."/>
            <person name="Shlafstein M."/>
            <person name="Papke E."/>
            <person name="Saw J.H."/>
            <person name="Ushijima B."/>
            <person name="Videau P."/>
        </authorList>
    </citation>
    <scope>NUCLEOTIDE SEQUENCE [LARGE SCALE GENOMIC DNA]</scope>
    <source>
        <strain evidence="1 2">AA17</strain>
    </source>
</reference>
<comment type="caution">
    <text evidence="1">The sequence shown here is derived from an EMBL/GenBank/DDBJ whole genome shotgun (WGS) entry which is preliminary data.</text>
</comment>
<accession>A0ABT3ACB2</accession>
<dbReference type="EMBL" id="JAOWKX010000010">
    <property type="protein sequence ID" value="MCV2886300.1"/>
    <property type="molecule type" value="Genomic_DNA"/>
</dbReference>
<proteinExistence type="predicted"/>
<sequence length="81" mass="9285">MIRSLSNNARGVWDVMRRIHNANKHPNRSIQVSQLSNTGMSSDNWNAGLKELLDQQLVEHIDNGYKVNDSDLEKLKQLNID</sequence>
<dbReference type="Proteomes" id="UP001652504">
    <property type="component" value="Unassembled WGS sequence"/>
</dbReference>
<dbReference type="RefSeq" id="WP_263713590.1">
    <property type="nucleotide sequence ID" value="NZ_JAOWKX010000010.1"/>
</dbReference>
<name>A0ABT3ACB2_9ALTE</name>
<gene>
    <name evidence="1" type="ORF">OE749_16520</name>
</gene>
<evidence type="ECO:0000313" key="2">
    <source>
        <dbReference type="Proteomes" id="UP001652504"/>
    </source>
</evidence>
<evidence type="ECO:0000313" key="1">
    <source>
        <dbReference type="EMBL" id="MCV2886300.1"/>
    </source>
</evidence>